<dbReference type="GO" id="GO:0016757">
    <property type="term" value="F:glycosyltransferase activity"/>
    <property type="evidence" value="ECO:0007669"/>
    <property type="project" value="UniProtKB-KW"/>
</dbReference>
<evidence type="ECO:0000259" key="5">
    <source>
        <dbReference type="Pfam" id="PF00535"/>
    </source>
</evidence>
<dbReference type="PANTHER" id="PTHR43179:SF12">
    <property type="entry name" value="GALACTOFURANOSYLTRANSFERASE GLFT2"/>
    <property type="match status" value="1"/>
</dbReference>
<comment type="caution">
    <text evidence="6">The sequence shown here is derived from an EMBL/GenBank/DDBJ whole genome shotgun (WGS) entry which is preliminary data.</text>
</comment>
<sequence length="309" mass="33092">MPTIAGQPVVVAITTFKRPKLLGELLDTVQAFVQKVPQPWVVSVLVVDNDPAETARTVVATRIGVKYVAESKPGIAAVRQRAIDEAGEGSLLAFLDDDVFPEAAWLGELLKTWQSYSPTIVAGYVNYSYPDVTDAWVVGGGFMRRDTRPTGAELQAAAAGNMLVDVTAVRSLGVRFDATLGFSGGEDTLFTRQVVRSGGRIIWCQESVVADFIPLERTTRKFCLNRARSHGSTAVLVDLRLAASPTARMMVRVKALVGGLLRIGWGLIRSAAGKVTSQEGKAGTGARIASRGLGMLGASLGLQSDEYRR</sequence>
<dbReference type="EC" id="2.4.-.-" evidence="6"/>
<evidence type="ECO:0000256" key="3">
    <source>
        <dbReference type="ARBA" id="ARBA00022676"/>
    </source>
</evidence>
<reference evidence="7" key="1">
    <citation type="journal article" date="2019" name="Int. J. Syst. Evol. Microbiol.">
        <title>The Global Catalogue of Microorganisms (GCM) 10K type strain sequencing project: providing services to taxonomists for standard genome sequencing and annotation.</title>
        <authorList>
            <consortium name="The Broad Institute Genomics Platform"/>
            <consortium name="The Broad Institute Genome Sequencing Center for Infectious Disease"/>
            <person name="Wu L."/>
            <person name="Ma J."/>
        </authorList>
    </citation>
    <scope>NUCLEOTIDE SEQUENCE [LARGE SCALE GENOMIC DNA]</scope>
    <source>
        <strain evidence="7">CGMCC 1.10698</strain>
    </source>
</reference>
<proteinExistence type="inferred from homology"/>
<evidence type="ECO:0000256" key="4">
    <source>
        <dbReference type="ARBA" id="ARBA00022679"/>
    </source>
</evidence>
<comment type="similarity">
    <text evidence="2">Belongs to the glycosyltransferase 2 family.</text>
</comment>
<dbReference type="CDD" id="cd00761">
    <property type="entry name" value="Glyco_tranf_GTA_type"/>
    <property type="match status" value="1"/>
</dbReference>
<dbReference type="Gene3D" id="3.90.550.10">
    <property type="entry name" value="Spore Coat Polysaccharide Biosynthesis Protein SpsA, Chain A"/>
    <property type="match status" value="1"/>
</dbReference>
<name>A0ABV8R4B5_9MICC</name>
<dbReference type="SUPFAM" id="SSF53448">
    <property type="entry name" value="Nucleotide-diphospho-sugar transferases"/>
    <property type="match status" value="1"/>
</dbReference>
<dbReference type="Pfam" id="PF00535">
    <property type="entry name" value="Glycos_transf_2"/>
    <property type="match status" value="1"/>
</dbReference>
<evidence type="ECO:0000313" key="7">
    <source>
        <dbReference type="Proteomes" id="UP001595773"/>
    </source>
</evidence>
<dbReference type="EMBL" id="JBHSCQ010000022">
    <property type="protein sequence ID" value="MFC4266813.1"/>
    <property type="molecule type" value="Genomic_DNA"/>
</dbReference>
<dbReference type="PANTHER" id="PTHR43179">
    <property type="entry name" value="RHAMNOSYLTRANSFERASE WBBL"/>
    <property type="match status" value="1"/>
</dbReference>
<dbReference type="RefSeq" id="WP_230065955.1">
    <property type="nucleotide sequence ID" value="NZ_BAABLL010000010.1"/>
</dbReference>
<evidence type="ECO:0000256" key="1">
    <source>
        <dbReference type="ARBA" id="ARBA00004776"/>
    </source>
</evidence>
<feature type="domain" description="Glycosyltransferase 2-like" evidence="5">
    <location>
        <begin position="11"/>
        <end position="155"/>
    </location>
</feature>
<protein>
    <submittedName>
        <fullName evidence="6">Glycosyltransferase family 2 protein</fullName>
        <ecNumber evidence="6">2.4.-.-</ecNumber>
    </submittedName>
</protein>
<dbReference type="Proteomes" id="UP001595773">
    <property type="component" value="Unassembled WGS sequence"/>
</dbReference>
<comment type="pathway">
    <text evidence="1">Cell wall biogenesis; cell wall polysaccharide biosynthesis.</text>
</comment>
<keyword evidence="7" id="KW-1185">Reference proteome</keyword>
<keyword evidence="3 6" id="KW-0328">Glycosyltransferase</keyword>
<organism evidence="6 7">
    <name type="scientific">Arthrobacter cryoconiti</name>
    <dbReference type="NCBI Taxonomy" id="748907"/>
    <lineage>
        <taxon>Bacteria</taxon>
        <taxon>Bacillati</taxon>
        <taxon>Actinomycetota</taxon>
        <taxon>Actinomycetes</taxon>
        <taxon>Micrococcales</taxon>
        <taxon>Micrococcaceae</taxon>
        <taxon>Arthrobacter</taxon>
    </lineage>
</organism>
<keyword evidence="4 6" id="KW-0808">Transferase</keyword>
<accession>A0ABV8R4B5</accession>
<dbReference type="InterPro" id="IPR029044">
    <property type="entry name" value="Nucleotide-diphossugar_trans"/>
</dbReference>
<evidence type="ECO:0000256" key="2">
    <source>
        <dbReference type="ARBA" id="ARBA00006739"/>
    </source>
</evidence>
<gene>
    <name evidence="6" type="ORF">ACFOW9_14480</name>
</gene>
<evidence type="ECO:0000313" key="6">
    <source>
        <dbReference type="EMBL" id="MFC4266813.1"/>
    </source>
</evidence>
<dbReference type="InterPro" id="IPR001173">
    <property type="entry name" value="Glyco_trans_2-like"/>
</dbReference>